<accession>A0ABU2BNA6</accession>
<evidence type="ECO:0000313" key="3">
    <source>
        <dbReference type="Proteomes" id="UP001183817"/>
    </source>
</evidence>
<evidence type="ECO:0000259" key="1">
    <source>
        <dbReference type="PROSITE" id="PS51186"/>
    </source>
</evidence>
<organism evidence="2 3">
    <name type="scientific">Paeniglutamicibacter sulfureus</name>
    <dbReference type="NCBI Taxonomy" id="43666"/>
    <lineage>
        <taxon>Bacteria</taxon>
        <taxon>Bacillati</taxon>
        <taxon>Actinomycetota</taxon>
        <taxon>Actinomycetes</taxon>
        <taxon>Micrococcales</taxon>
        <taxon>Micrococcaceae</taxon>
        <taxon>Paeniglutamicibacter</taxon>
    </lineage>
</organism>
<dbReference type="InterPro" id="IPR016181">
    <property type="entry name" value="Acyl_CoA_acyltransferase"/>
</dbReference>
<sequence>MEPPHSRLHSLPGWPRATERLVLRPAAASDAEATWAYRRLPESSRWVTSAWNDLPDYRRSFTDPAHLRDRLVMESGGTVVGEAVVRLGDAWSQREVAHLAAGTEAELGWSLDPAAGGRGLATEAVSFLLRLCFADLGLRRVHARCFAANEPSWRLMERVGMRRESHLVAGALHRDGTWKDGYAYALLADQWRATQNA</sequence>
<dbReference type="EMBL" id="JAVDYI010000001">
    <property type="protein sequence ID" value="MDR7359429.1"/>
    <property type="molecule type" value="Genomic_DNA"/>
</dbReference>
<dbReference type="PANTHER" id="PTHR43792:SF1">
    <property type="entry name" value="N-ACETYLTRANSFERASE DOMAIN-CONTAINING PROTEIN"/>
    <property type="match status" value="1"/>
</dbReference>
<feature type="domain" description="N-acetyltransferase" evidence="1">
    <location>
        <begin position="21"/>
        <end position="189"/>
    </location>
</feature>
<comment type="caution">
    <text evidence="2">The sequence shown here is derived from an EMBL/GenBank/DDBJ whole genome shotgun (WGS) entry which is preliminary data.</text>
</comment>
<gene>
    <name evidence="2" type="ORF">J2S64_003120</name>
</gene>
<reference evidence="2 3" key="1">
    <citation type="submission" date="2023-07" db="EMBL/GenBank/DDBJ databases">
        <title>Sequencing the genomes of 1000 actinobacteria strains.</title>
        <authorList>
            <person name="Klenk H.-P."/>
        </authorList>
    </citation>
    <scope>NUCLEOTIDE SEQUENCE [LARGE SCALE GENOMIC DNA]</scope>
    <source>
        <strain evidence="2 3">DSM 20167</strain>
    </source>
</reference>
<dbReference type="Gene3D" id="3.40.630.30">
    <property type="match status" value="1"/>
</dbReference>
<dbReference type="PROSITE" id="PS51186">
    <property type="entry name" value="GNAT"/>
    <property type="match status" value="1"/>
</dbReference>
<evidence type="ECO:0000313" key="2">
    <source>
        <dbReference type="EMBL" id="MDR7359429.1"/>
    </source>
</evidence>
<protein>
    <submittedName>
        <fullName evidence="2">RimJ/RimL family protein N-acetyltransferase</fullName>
    </submittedName>
</protein>
<proteinExistence type="predicted"/>
<dbReference type="RefSeq" id="WP_302264714.1">
    <property type="nucleotide sequence ID" value="NZ_BAAAWO010000001.1"/>
</dbReference>
<dbReference type="Proteomes" id="UP001183817">
    <property type="component" value="Unassembled WGS sequence"/>
</dbReference>
<dbReference type="InterPro" id="IPR000182">
    <property type="entry name" value="GNAT_dom"/>
</dbReference>
<dbReference type="PANTHER" id="PTHR43792">
    <property type="entry name" value="GNAT FAMILY, PUTATIVE (AFU_ORTHOLOGUE AFUA_3G00765)-RELATED-RELATED"/>
    <property type="match status" value="1"/>
</dbReference>
<keyword evidence="3" id="KW-1185">Reference proteome</keyword>
<dbReference type="InterPro" id="IPR051531">
    <property type="entry name" value="N-acetyltransferase"/>
</dbReference>
<name>A0ABU2BNA6_9MICC</name>
<dbReference type="SUPFAM" id="SSF55729">
    <property type="entry name" value="Acyl-CoA N-acyltransferases (Nat)"/>
    <property type="match status" value="1"/>
</dbReference>
<dbReference type="Pfam" id="PF13302">
    <property type="entry name" value="Acetyltransf_3"/>
    <property type="match status" value="1"/>
</dbReference>